<evidence type="ECO:0000313" key="2">
    <source>
        <dbReference type="EMBL" id="QHT86642.1"/>
    </source>
</evidence>
<feature type="compositionally biased region" description="Low complexity" evidence="1">
    <location>
        <begin position="10"/>
        <end position="19"/>
    </location>
</feature>
<protein>
    <submittedName>
        <fullName evidence="2">Uncharacterized protein</fullName>
    </submittedName>
</protein>
<feature type="region of interest" description="Disordered" evidence="1">
    <location>
        <begin position="1"/>
        <end position="34"/>
    </location>
</feature>
<organism evidence="2">
    <name type="scientific">viral metagenome</name>
    <dbReference type="NCBI Taxonomy" id="1070528"/>
    <lineage>
        <taxon>unclassified sequences</taxon>
        <taxon>metagenomes</taxon>
        <taxon>organismal metagenomes</taxon>
    </lineage>
</organism>
<sequence>MLNQPSGYGNANDANAAILNDKKKPIKNTKNTKT</sequence>
<accession>A0A6C0I1F5</accession>
<feature type="compositionally biased region" description="Basic residues" evidence="1">
    <location>
        <begin position="24"/>
        <end position="34"/>
    </location>
</feature>
<name>A0A6C0I1F5_9ZZZZ</name>
<evidence type="ECO:0000256" key="1">
    <source>
        <dbReference type="SAM" id="MobiDB-lite"/>
    </source>
</evidence>
<proteinExistence type="predicted"/>
<dbReference type="AlphaFoldDB" id="A0A6C0I1F5"/>
<dbReference type="EMBL" id="MN740075">
    <property type="protein sequence ID" value="QHT86642.1"/>
    <property type="molecule type" value="Genomic_DNA"/>
</dbReference>
<reference evidence="2" key="1">
    <citation type="journal article" date="2020" name="Nature">
        <title>Giant virus diversity and host interactions through global metagenomics.</title>
        <authorList>
            <person name="Schulz F."/>
            <person name="Roux S."/>
            <person name="Paez-Espino D."/>
            <person name="Jungbluth S."/>
            <person name="Walsh D.A."/>
            <person name="Denef V.J."/>
            <person name="McMahon K.D."/>
            <person name="Konstantinidis K.T."/>
            <person name="Eloe-Fadrosh E.A."/>
            <person name="Kyrpides N.C."/>
            <person name="Woyke T."/>
        </authorList>
    </citation>
    <scope>NUCLEOTIDE SEQUENCE</scope>
    <source>
        <strain evidence="2">GVMAG-M-3300023184-18</strain>
    </source>
</reference>